<evidence type="ECO:0000313" key="12">
    <source>
        <dbReference type="Proteomes" id="UP000199577"/>
    </source>
</evidence>
<dbReference type="EC" id="2.4.1.21" evidence="8"/>
<evidence type="ECO:0000256" key="7">
    <source>
        <dbReference type="ARBA" id="ARBA00023056"/>
    </source>
</evidence>
<dbReference type="NCBIfam" id="TIGR02095">
    <property type="entry name" value="glgA"/>
    <property type="match status" value="1"/>
</dbReference>
<reference evidence="11 12" key="1">
    <citation type="submission" date="2016-10" db="EMBL/GenBank/DDBJ databases">
        <authorList>
            <person name="de Groot N.N."/>
        </authorList>
    </citation>
    <scope>NUCLEOTIDE SEQUENCE [LARGE SCALE GENOMIC DNA]</scope>
    <source>
        <strain evidence="11 12">DSM 22900</strain>
    </source>
</reference>
<dbReference type="Gene3D" id="3.40.50.2000">
    <property type="entry name" value="Glycogen Phosphorylase B"/>
    <property type="match status" value="2"/>
</dbReference>
<keyword evidence="5 8" id="KW-0328">Glycosyltransferase</keyword>
<dbReference type="Proteomes" id="UP000199577">
    <property type="component" value="Unassembled WGS sequence"/>
</dbReference>
<comment type="pathway">
    <text evidence="3 8">Glycan biosynthesis; glycogen biosynthesis.</text>
</comment>
<dbReference type="Pfam" id="PF08323">
    <property type="entry name" value="Glyco_transf_5"/>
    <property type="match status" value="1"/>
</dbReference>
<dbReference type="InterPro" id="IPR011835">
    <property type="entry name" value="GS/SS"/>
</dbReference>
<evidence type="ECO:0000256" key="3">
    <source>
        <dbReference type="ARBA" id="ARBA00004964"/>
    </source>
</evidence>
<dbReference type="Pfam" id="PF00534">
    <property type="entry name" value="Glycos_transf_1"/>
    <property type="match status" value="1"/>
</dbReference>
<dbReference type="STRING" id="623281.SAMN05421747_12431"/>
<dbReference type="CDD" id="cd03791">
    <property type="entry name" value="GT5_Glycogen_synthase_DULL1-like"/>
    <property type="match status" value="1"/>
</dbReference>
<name>A0A1I1M3F5_9SPHI</name>
<dbReference type="RefSeq" id="WP_090975016.1">
    <property type="nucleotide sequence ID" value="NZ_FOLL01000024.1"/>
</dbReference>
<dbReference type="InterPro" id="IPR001296">
    <property type="entry name" value="Glyco_trans_1"/>
</dbReference>
<dbReference type="HAMAP" id="MF_00484">
    <property type="entry name" value="Glycogen_synth"/>
    <property type="match status" value="1"/>
</dbReference>
<evidence type="ECO:0000256" key="1">
    <source>
        <dbReference type="ARBA" id="ARBA00001478"/>
    </source>
</evidence>
<dbReference type="EMBL" id="FOLL01000024">
    <property type="protein sequence ID" value="SFC77123.1"/>
    <property type="molecule type" value="Genomic_DNA"/>
</dbReference>
<evidence type="ECO:0000256" key="4">
    <source>
        <dbReference type="ARBA" id="ARBA00010281"/>
    </source>
</evidence>
<dbReference type="GO" id="GO:0004373">
    <property type="term" value="F:alpha-1,4-glucan glucosyltransferase (UDP-glucose donor) activity"/>
    <property type="evidence" value="ECO:0007669"/>
    <property type="project" value="InterPro"/>
</dbReference>
<dbReference type="GO" id="GO:0005978">
    <property type="term" value="P:glycogen biosynthetic process"/>
    <property type="evidence" value="ECO:0007669"/>
    <property type="project" value="UniProtKB-UniRule"/>
</dbReference>
<dbReference type="AlphaFoldDB" id="A0A1I1M3F5"/>
<feature type="domain" description="Glycosyl transferase family 1" evidence="9">
    <location>
        <begin position="293"/>
        <end position="454"/>
    </location>
</feature>
<dbReference type="PANTHER" id="PTHR45825">
    <property type="entry name" value="GRANULE-BOUND STARCH SYNTHASE 1, CHLOROPLASTIC/AMYLOPLASTIC"/>
    <property type="match status" value="1"/>
</dbReference>
<dbReference type="InterPro" id="IPR013534">
    <property type="entry name" value="Starch_synth_cat_dom"/>
</dbReference>
<keyword evidence="7 8" id="KW-0320">Glycogen biosynthesis</keyword>
<proteinExistence type="inferred from homology"/>
<keyword evidence="6 8" id="KW-0808">Transferase</keyword>
<evidence type="ECO:0000256" key="8">
    <source>
        <dbReference type="HAMAP-Rule" id="MF_00484"/>
    </source>
</evidence>
<evidence type="ECO:0000256" key="5">
    <source>
        <dbReference type="ARBA" id="ARBA00022676"/>
    </source>
</evidence>
<keyword evidence="12" id="KW-1185">Reference proteome</keyword>
<dbReference type="GO" id="GO:0009011">
    <property type="term" value="F:alpha-1,4-glucan glucosyltransferase (ADP-glucose donor) activity"/>
    <property type="evidence" value="ECO:0007669"/>
    <property type="project" value="UniProtKB-UniRule"/>
</dbReference>
<evidence type="ECO:0000256" key="2">
    <source>
        <dbReference type="ARBA" id="ARBA00002764"/>
    </source>
</evidence>
<dbReference type="UniPathway" id="UPA00164"/>
<protein>
    <recommendedName>
        <fullName evidence="8">Glycogen synthase</fullName>
        <ecNumber evidence="8">2.4.1.21</ecNumber>
    </recommendedName>
    <alternativeName>
        <fullName evidence="8">Starch [bacterial glycogen] synthase</fullName>
    </alternativeName>
</protein>
<comment type="catalytic activity">
    <reaction evidence="1 8">
        <text>[(1-&gt;4)-alpha-D-glucosyl](n) + ADP-alpha-D-glucose = [(1-&gt;4)-alpha-D-glucosyl](n+1) + ADP + H(+)</text>
        <dbReference type="Rhea" id="RHEA:18189"/>
        <dbReference type="Rhea" id="RHEA-COMP:9584"/>
        <dbReference type="Rhea" id="RHEA-COMP:9587"/>
        <dbReference type="ChEBI" id="CHEBI:15378"/>
        <dbReference type="ChEBI" id="CHEBI:15444"/>
        <dbReference type="ChEBI" id="CHEBI:57498"/>
        <dbReference type="ChEBI" id="CHEBI:456216"/>
        <dbReference type="EC" id="2.4.1.21"/>
    </reaction>
</comment>
<evidence type="ECO:0000259" key="9">
    <source>
        <dbReference type="Pfam" id="PF00534"/>
    </source>
</evidence>
<evidence type="ECO:0000313" key="11">
    <source>
        <dbReference type="EMBL" id="SFC77123.1"/>
    </source>
</evidence>
<dbReference type="PANTHER" id="PTHR45825:SF11">
    <property type="entry name" value="ALPHA AMYLASE DOMAIN-CONTAINING PROTEIN"/>
    <property type="match status" value="1"/>
</dbReference>
<dbReference type="SUPFAM" id="SSF53756">
    <property type="entry name" value="UDP-Glycosyltransferase/glycogen phosphorylase"/>
    <property type="match status" value="1"/>
</dbReference>
<accession>A0A1I1M3F5</accession>
<feature type="domain" description="Starch synthase catalytic" evidence="10">
    <location>
        <begin position="12"/>
        <end position="240"/>
    </location>
</feature>
<comment type="function">
    <text evidence="2 8">Synthesizes alpha-1,4-glucan chains using ADP-glucose.</text>
</comment>
<gene>
    <name evidence="8" type="primary">glgA</name>
    <name evidence="11" type="ORF">SAMN05421747_12431</name>
</gene>
<feature type="binding site" evidence="8">
    <location>
        <position position="25"/>
    </location>
    <ligand>
        <name>ADP-alpha-D-glucose</name>
        <dbReference type="ChEBI" id="CHEBI:57498"/>
    </ligand>
</feature>
<evidence type="ECO:0000256" key="6">
    <source>
        <dbReference type="ARBA" id="ARBA00022679"/>
    </source>
</evidence>
<organism evidence="11 12">
    <name type="scientific">Parapedobacter composti</name>
    <dbReference type="NCBI Taxonomy" id="623281"/>
    <lineage>
        <taxon>Bacteria</taxon>
        <taxon>Pseudomonadati</taxon>
        <taxon>Bacteroidota</taxon>
        <taxon>Sphingobacteriia</taxon>
        <taxon>Sphingobacteriales</taxon>
        <taxon>Sphingobacteriaceae</taxon>
        <taxon>Parapedobacter</taxon>
    </lineage>
</organism>
<evidence type="ECO:0000259" key="10">
    <source>
        <dbReference type="Pfam" id="PF08323"/>
    </source>
</evidence>
<dbReference type="OrthoDB" id="9808590at2"/>
<sequence length="482" mass="54829">MVVQTKNERSKHVVHLSAECYPVAKVGGLGDVVGALPRYLQRAGFRVWVVMPWYNKPFVREHDFEVTYTGHFRQGSRQLEVQIHKERRNLLGFELYLIKIPGLIDRDEPYGYADESEQFMAFQHGFLHWITDAGIKPDVVHCHDHHTGLIPFLMYHSERFSALREVPTVGTVHNGQYQGWMEWNKAILLPPFDTWKWGLLDWDGVINPLGALIKCCTAYTTVSEGYLNELMIQANGLERLFEMERAKGVGIVNGIDPSVWDPEHDPMLEHRYGAGDVQYGKERNKVSLCERFGLDTAKPLLAYIGRFAGEKGADILPQIIENIMGGGDVGLNMMILGSGDTQMEEEITHLAEKYPEKVAVHIGYQEELSHRIYAAADFLIMPSRVEPCGLNQLYSMRYGTIPIVRATGGLKDTVLDMDEPQGYGILFPEASADDAVQAVYRALELYAQRRRMEQLREQLMALDFSWDKSAAKYIEIYQNIIA</sequence>
<comment type="similarity">
    <text evidence="4 8">Belongs to the glycosyltransferase 1 family. Bacterial/plant glycogen synthase subfamily.</text>
</comment>